<evidence type="ECO:0000313" key="3">
    <source>
        <dbReference type="Proteomes" id="UP000217033"/>
    </source>
</evidence>
<dbReference type="EMBL" id="NQMN01000001">
    <property type="protein sequence ID" value="PAF55187.1"/>
    <property type="molecule type" value="Genomic_DNA"/>
</dbReference>
<reference evidence="2" key="1">
    <citation type="submission" date="2017-08" db="EMBL/GenBank/DDBJ databases">
        <authorList>
            <person name="Alvarez-Ponce D."/>
            <person name="Weitzman C.L."/>
            <person name="Tillett R.L."/>
            <person name="Sandmeier F.C."/>
            <person name="Tracy C.R."/>
        </authorList>
    </citation>
    <scope>NUCLEOTIDE SEQUENCE [LARGE SCALE GENOMIC DNA]</scope>
    <source>
        <strain evidence="2">PS6</strain>
    </source>
</reference>
<proteinExistence type="predicted"/>
<sequence>MKKEKSKKFIKSNCGKTIDQLDKGYDLQEVKHQVTEVDQDGKILFEYSAEGTPKQFLPIIDPPPGPGGGGQELQWWQKWTIEQIKNAIGILRAEFKTENAEIRAEMKEGFEKIRSENKADNEQLRVEMNERFEKAEKQNKEANEKLRAEMNERFEKVEKQNKDTNKKLEAILELLKKDKK</sequence>
<gene>
    <name evidence="2" type="ORF">CJF60_00675</name>
</gene>
<feature type="coiled-coil region" evidence="1">
    <location>
        <begin position="118"/>
        <end position="174"/>
    </location>
</feature>
<dbReference type="Proteomes" id="UP000217033">
    <property type="component" value="Unassembled WGS sequence"/>
</dbReference>
<dbReference type="RefSeq" id="WP_084232803.1">
    <property type="nucleotide sequence ID" value="NZ_FWXE01000016.1"/>
</dbReference>
<accession>A0ABX4H5P9</accession>
<comment type="caution">
    <text evidence="2">The sequence shown here is derived from an EMBL/GenBank/DDBJ whole genome shotgun (WGS) entry which is preliminary data.</text>
</comment>
<keyword evidence="1" id="KW-0175">Coiled coil</keyword>
<evidence type="ECO:0000313" key="2">
    <source>
        <dbReference type="EMBL" id="PAF55187.1"/>
    </source>
</evidence>
<organism evidence="2 3">
    <name type="scientific">Mycoplasmopsis agassizii</name>
    <dbReference type="NCBI Taxonomy" id="33922"/>
    <lineage>
        <taxon>Bacteria</taxon>
        <taxon>Bacillati</taxon>
        <taxon>Mycoplasmatota</taxon>
        <taxon>Mycoplasmoidales</taxon>
        <taxon>Metamycoplasmataceae</taxon>
        <taxon>Mycoplasmopsis</taxon>
    </lineage>
</organism>
<evidence type="ECO:0000256" key="1">
    <source>
        <dbReference type="SAM" id="Coils"/>
    </source>
</evidence>
<protein>
    <submittedName>
        <fullName evidence="2">Uncharacterized protein</fullName>
    </submittedName>
</protein>
<keyword evidence="3" id="KW-1185">Reference proteome</keyword>
<name>A0ABX4H5P9_9BACT</name>